<proteinExistence type="predicted"/>
<dbReference type="Proteomes" id="UP001222325">
    <property type="component" value="Unassembled WGS sequence"/>
</dbReference>
<sequence>MGQLPLPEANSLFREALTKPGALDESDLHRWKVEPPFVEDEDTTDPFSERYLRFNQSLAYVLHGVRLREQNEQDTERRLQFSGDGSEAAKFKVCQEIDELLSGWRRVKALSIYHPFHHSREYTMQQHYLQWLARTIYHLYHLKFLAAEAE</sequence>
<dbReference type="AlphaFoldDB" id="A0AAD6XLJ9"/>
<name>A0AAD6XLJ9_9AGAR</name>
<dbReference type="EMBL" id="JARJCN010000042">
    <property type="protein sequence ID" value="KAJ7083069.1"/>
    <property type="molecule type" value="Genomic_DNA"/>
</dbReference>
<evidence type="ECO:0000313" key="1">
    <source>
        <dbReference type="EMBL" id="KAJ7083069.1"/>
    </source>
</evidence>
<keyword evidence="2" id="KW-1185">Reference proteome</keyword>
<gene>
    <name evidence="1" type="ORF">B0H15DRAFT_802880</name>
</gene>
<reference evidence="1" key="1">
    <citation type="submission" date="2023-03" db="EMBL/GenBank/DDBJ databases">
        <title>Massive genome expansion in bonnet fungi (Mycena s.s.) driven by repeated elements and novel gene families across ecological guilds.</title>
        <authorList>
            <consortium name="Lawrence Berkeley National Laboratory"/>
            <person name="Harder C.B."/>
            <person name="Miyauchi S."/>
            <person name="Viragh M."/>
            <person name="Kuo A."/>
            <person name="Thoen E."/>
            <person name="Andreopoulos B."/>
            <person name="Lu D."/>
            <person name="Skrede I."/>
            <person name="Drula E."/>
            <person name="Henrissat B."/>
            <person name="Morin E."/>
            <person name="Kohler A."/>
            <person name="Barry K."/>
            <person name="LaButti K."/>
            <person name="Morin E."/>
            <person name="Salamov A."/>
            <person name="Lipzen A."/>
            <person name="Mereny Z."/>
            <person name="Hegedus B."/>
            <person name="Baldrian P."/>
            <person name="Stursova M."/>
            <person name="Weitz H."/>
            <person name="Taylor A."/>
            <person name="Grigoriev I.V."/>
            <person name="Nagy L.G."/>
            <person name="Martin F."/>
            <person name="Kauserud H."/>
        </authorList>
    </citation>
    <scope>NUCLEOTIDE SEQUENCE</scope>
    <source>
        <strain evidence="1">CBHHK173m</strain>
    </source>
</reference>
<organism evidence="1 2">
    <name type="scientific">Mycena belliarum</name>
    <dbReference type="NCBI Taxonomy" id="1033014"/>
    <lineage>
        <taxon>Eukaryota</taxon>
        <taxon>Fungi</taxon>
        <taxon>Dikarya</taxon>
        <taxon>Basidiomycota</taxon>
        <taxon>Agaricomycotina</taxon>
        <taxon>Agaricomycetes</taxon>
        <taxon>Agaricomycetidae</taxon>
        <taxon>Agaricales</taxon>
        <taxon>Marasmiineae</taxon>
        <taxon>Mycenaceae</taxon>
        <taxon>Mycena</taxon>
    </lineage>
</organism>
<evidence type="ECO:0000313" key="2">
    <source>
        <dbReference type="Proteomes" id="UP001222325"/>
    </source>
</evidence>
<protein>
    <submittedName>
        <fullName evidence="1">Uncharacterized protein</fullName>
    </submittedName>
</protein>
<comment type="caution">
    <text evidence="1">The sequence shown here is derived from an EMBL/GenBank/DDBJ whole genome shotgun (WGS) entry which is preliminary data.</text>
</comment>
<accession>A0AAD6XLJ9</accession>